<dbReference type="Proteomes" id="UP000235081">
    <property type="component" value="Unassembled WGS sequence"/>
</dbReference>
<dbReference type="PANTHER" id="PTHR43619:SF2">
    <property type="entry name" value="S-ADENOSYL-L-METHIONINE-DEPENDENT METHYLTRANSFERASES SUPERFAMILY PROTEIN"/>
    <property type="match status" value="1"/>
</dbReference>
<dbReference type="GO" id="GO:0008168">
    <property type="term" value="F:methyltransferase activity"/>
    <property type="evidence" value="ECO:0007669"/>
    <property type="project" value="UniProtKB-UniRule"/>
</dbReference>
<accession>A0A2N6L7J5</accession>
<dbReference type="InterPro" id="IPR007213">
    <property type="entry name" value="Ppm1/Ppm2/Tcmp"/>
</dbReference>
<comment type="similarity">
    <text evidence="1 4">Belongs to the UPF0677 family.</text>
</comment>
<evidence type="ECO:0000256" key="1">
    <source>
        <dbReference type="ARBA" id="ARBA00008138"/>
    </source>
</evidence>
<reference evidence="5 6" key="1">
    <citation type="submission" date="2017-07" db="EMBL/GenBank/DDBJ databases">
        <title>Genomes of Fischerella (Mastigocladus) sp. strains.</title>
        <authorList>
            <person name="Miller S.R."/>
        </authorList>
    </citation>
    <scope>NUCLEOTIDE SEQUENCE [LARGE SCALE GENOMIC DNA]</scope>
    <source>
        <strain evidence="5 6">CCMEE 5318</strain>
    </source>
</reference>
<keyword evidence="3 5" id="KW-0808">Transferase</keyword>
<dbReference type="EMBL" id="NMQE01000740">
    <property type="protein sequence ID" value="PMB18025.1"/>
    <property type="molecule type" value="Genomic_DNA"/>
</dbReference>
<dbReference type="PANTHER" id="PTHR43619">
    <property type="entry name" value="S-ADENOSYL-L-METHIONINE-DEPENDENT METHYLTRANSFERASE YKTD-RELATED"/>
    <property type="match status" value="1"/>
</dbReference>
<evidence type="ECO:0000256" key="2">
    <source>
        <dbReference type="ARBA" id="ARBA00022603"/>
    </source>
</evidence>
<dbReference type="InterPro" id="IPR029063">
    <property type="entry name" value="SAM-dependent_MTases_sf"/>
</dbReference>
<keyword evidence="4" id="KW-0949">S-adenosyl-L-methionine</keyword>
<evidence type="ECO:0000256" key="3">
    <source>
        <dbReference type="ARBA" id="ARBA00022679"/>
    </source>
</evidence>
<dbReference type="NCBIfam" id="TIGR00027">
    <property type="entry name" value="mthyl_TIGR00027"/>
    <property type="match status" value="1"/>
</dbReference>
<dbReference type="InterPro" id="IPR011610">
    <property type="entry name" value="SAM_mthyl_Trfase_ML2640-like"/>
</dbReference>
<proteinExistence type="inferred from homology"/>
<protein>
    <recommendedName>
        <fullName evidence="4">S-adenosyl-L-methionine-dependent methyltransferase</fullName>
        <ecNumber evidence="4">2.1.1.-</ecNumber>
    </recommendedName>
</protein>
<dbReference type="GO" id="GO:0032259">
    <property type="term" value="P:methylation"/>
    <property type="evidence" value="ECO:0007669"/>
    <property type="project" value="UniProtKB-KW"/>
</dbReference>
<gene>
    <name evidence="5" type="ORF">CEN46_22135</name>
</gene>
<comment type="function">
    <text evidence="4">Exhibits S-adenosyl-L-methionine-dependent methyltransferase activity.</text>
</comment>
<dbReference type="AlphaFoldDB" id="A0A2N6L7J5"/>
<comment type="caution">
    <text evidence="5">The sequence shown here is derived from an EMBL/GenBank/DDBJ whole genome shotgun (WGS) entry which is preliminary data.</text>
</comment>
<dbReference type="Gene3D" id="3.40.50.150">
    <property type="entry name" value="Vaccinia Virus protein VP39"/>
    <property type="match status" value="1"/>
</dbReference>
<dbReference type="Pfam" id="PF04072">
    <property type="entry name" value="LCM"/>
    <property type="match status" value="1"/>
</dbReference>
<evidence type="ECO:0000313" key="6">
    <source>
        <dbReference type="Proteomes" id="UP000235081"/>
    </source>
</evidence>
<organism evidence="5 6">
    <name type="scientific">Fischerella thermalis CCMEE 5318</name>
    <dbReference type="NCBI Taxonomy" id="2019666"/>
    <lineage>
        <taxon>Bacteria</taxon>
        <taxon>Bacillati</taxon>
        <taxon>Cyanobacteriota</taxon>
        <taxon>Cyanophyceae</taxon>
        <taxon>Nostocales</taxon>
        <taxon>Hapalosiphonaceae</taxon>
        <taxon>Fischerella</taxon>
    </lineage>
</organism>
<sequence length="267" mass="30524">MAEAKNLLNLSSRMMAVARALETQKPDGLFKDPLAAILAGDDLIAEITPKVQEYEDKGVPIFSVRTRFFDDFLISQIAQVRQVVVLGAGMDTRAFRLPWHPDTKIYELDQPEVIEYKESILKNRPSKCQRFSIGIDIRKNWSDLLIAKGYLVETSSIWILEGFIYYLSSTEVHTLLTTITQLSSPGSWLIADFIGSFFVNQKTEGLSKYWQYGCDEPEELFSTYNWEAFVVQAGDEQANYGRFTYKLPPRNVINAPHYFLVKAILKQ</sequence>
<name>A0A2N6L7J5_9CYAN</name>
<dbReference type="SUPFAM" id="SSF53335">
    <property type="entry name" value="S-adenosyl-L-methionine-dependent methyltransferases"/>
    <property type="match status" value="1"/>
</dbReference>
<dbReference type="RefSeq" id="WP_102183193.1">
    <property type="nucleotide sequence ID" value="NZ_NMQE01000740.1"/>
</dbReference>
<evidence type="ECO:0000256" key="4">
    <source>
        <dbReference type="RuleBase" id="RU362030"/>
    </source>
</evidence>
<evidence type="ECO:0000313" key="5">
    <source>
        <dbReference type="EMBL" id="PMB18025.1"/>
    </source>
</evidence>
<dbReference type="EC" id="2.1.1.-" evidence="4"/>
<keyword evidence="2 4" id="KW-0489">Methyltransferase</keyword>